<evidence type="ECO:0000313" key="3">
    <source>
        <dbReference type="Proteomes" id="UP001283361"/>
    </source>
</evidence>
<protein>
    <submittedName>
        <fullName evidence="2">Uncharacterized protein</fullName>
    </submittedName>
</protein>
<evidence type="ECO:0000313" key="2">
    <source>
        <dbReference type="EMBL" id="KAK3721198.1"/>
    </source>
</evidence>
<evidence type="ECO:0000256" key="1">
    <source>
        <dbReference type="SAM" id="MobiDB-lite"/>
    </source>
</evidence>
<dbReference type="AlphaFoldDB" id="A0AAE1CNS5"/>
<reference evidence="2" key="1">
    <citation type="journal article" date="2023" name="G3 (Bethesda)">
        <title>A reference genome for the long-term kleptoplast-retaining sea slug Elysia crispata morphotype clarki.</title>
        <authorList>
            <person name="Eastman K.E."/>
            <person name="Pendleton A.L."/>
            <person name="Shaikh M.A."/>
            <person name="Suttiyut T."/>
            <person name="Ogas R."/>
            <person name="Tomko P."/>
            <person name="Gavelis G."/>
            <person name="Widhalm J.R."/>
            <person name="Wisecaver J.H."/>
        </authorList>
    </citation>
    <scope>NUCLEOTIDE SEQUENCE</scope>
    <source>
        <strain evidence="2">ECLA1</strain>
    </source>
</reference>
<keyword evidence="3" id="KW-1185">Reference proteome</keyword>
<dbReference type="Proteomes" id="UP001283361">
    <property type="component" value="Unassembled WGS sequence"/>
</dbReference>
<feature type="region of interest" description="Disordered" evidence="1">
    <location>
        <begin position="20"/>
        <end position="39"/>
    </location>
</feature>
<dbReference type="EMBL" id="JAWDGP010007400">
    <property type="protein sequence ID" value="KAK3721198.1"/>
    <property type="molecule type" value="Genomic_DNA"/>
</dbReference>
<proteinExistence type="predicted"/>
<comment type="caution">
    <text evidence="2">The sequence shown here is derived from an EMBL/GenBank/DDBJ whole genome shotgun (WGS) entry which is preliminary data.</text>
</comment>
<name>A0AAE1CNS5_9GAST</name>
<accession>A0AAE1CNS5</accession>
<organism evidence="2 3">
    <name type="scientific">Elysia crispata</name>
    <name type="common">lettuce slug</name>
    <dbReference type="NCBI Taxonomy" id="231223"/>
    <lineage>
        <taxon>Eukaryota</taxon>
        <taxon>Metazoa</taxon>
        <taxon>Spiralia</taxon>
        <taxon>Lophotrochozoa</taxon>
        <taxon>Mollusca</taxon>
        <taxon>Gastropoda</taxon>
        <taxon>Heterobranchia</taxon>
        <taxon>Euthyneura</taxon>
        <taxon>Panpulmonata</taxon>
        <taxon>Sacoglossa</taxon>
        <taxon>Placobranchoidea</taxon>
        <taxon>Plakobranchidae</taxon>
        <taxon>Elysia</taxon>
    </lineage>
</organism>
<gene>
    <name evidence="2" type="ORF">RRG08_044208</name>
</gene>
<sequence>MKIEHQQTCDKTEREAANLGLFSRSKSGREPEYNGFSTAGRLPLPAPWPALQTQLENHCCKHGGTVVKPRCAGVPHRPDVLDLCFAYVQRTAIAQSKQPISGQKSVLRDVISMAGKKVATLV</sequence>